<protein>
    <recommendedName>
        <fullName evidence="11">Protein kinase domain-containing protein</fullName>
    </recommendedName>
</protein>
<dbReference type="InterPro" id="IPR020635">
    <property type="entry name" value="Tyr_kinase_cat_dom"/>
</dbReference>
<sequence>VELEINGAINNLYAALGYPPLPGWTASAGDPCAEAWQGVVCDATMTNIISINVIGANLGGELGDTLGSFSSLQSIDLSNNAIGGSIPTSFPVTITNIFLADNNFTGSLPDTLSSLTQLSALSLNDNNLSGEIPDSFEGLTALVNLDLSSNTLSGELPSSLGSLSSLTTFHLQNNKLSGTLDVLQDLPLRSLNIENNLFNGPIPDKLLSIPDFKKDGNPFNTTTTSAPPLSPYPNTPTDSGTPFFPSPKQPSGKQPPGKQAPPQASGPSSTQDHTSTATTKSWSAKKIVWVSIASVFGLIVLVLVCLLFSPRRRKQIPGLIPKRHEIAPDRNHIDNAPFAQPNNQLDKVPKVAAAVPPKEEKQRLLSAPPPQPPPRPPPGPRVKPQTDKEMNVQKLAAISKQDNNLIGNGMLGSVYRAQLPDGKLLAVKKLDKRVISQQKEEEFIELVNNLDKIRHANVVELMGSGTLQDALHADDDYKKQFSWSARIRIALGAARALDTRHRGEQLLVRWAVPQLHDIDALSSMVDPSLNGEYPVKSLSNFADIISRCVQGEPEFRPQMSEVVQDLIQMIRRETSVRTDRN</sequence>
<evidence type="ECO:0000259" key="11">
    <source>
        <dbReference type="PROSITE" id="PS50011"/>
    </source>
</evidence>
<evidence type="ECO:0000313" key="13">
    <source>
        <dbReference type="Proteomes" id="UP001206925"/>
    </source>
</evidence>
<dbReference type="Pfam" id="PF13855">
    <property type="entry name" value="LRR_8"/>
    <property type="match status" value="1"/>
</dbReference>
<keyword evidence="13" id="KW-1185">Reference proteome</keyword>
<dbReference type="Gene3D" id="1.10.510.10">
    <property type="entry name" value="Transferase(Phosphotransferase) domain 1"/>
    <property type="match status" value="1"/>
</dbReference>
<feature type="transmembrane region" description="Helical" evidence="10">
    <location>
        <begin position="287"/>
        <end position="308"/>
    </location>
</feature>
<dbReference type="InterPro" id="IPR000719">
    <property type="entry name" value="Prot_kinase_dom"/>
</dbReference>
<evidence type="ECO:0000256" key="3">
    <source>
        <dbReference type="ARBA" id="ARBA00022692"/>
    </source>
</evidence>
<dbReference type="GO" id="GO:0004713">
    <property type="term" value="F:protein tyrosine kinase activity"/>
    <property type="evidence" value="ECO:0007669"/>
    <property type="project" value="InterPro"/>
</dbReference>
<evidence type="ECO:0000256" key="8">
    <source>
        <dbReference type="ARBA" id="ARBA00023170"/>
    </source>
</evidence>
<evidence type="ECO:0000256" key="4">
    <source>
        <dbReference type="ARBA" id="ARBA00022729"/>
    </source>
</evidence>
<dbReference type="InterPro" id="IPR011009">
    <property type="entry name" value="Kinase-like_dom_sf"/>
</dbReference>
<dbReference type="PANTHER" id="PTHR48007:SF58">
    <property type="entry name" value="PROTEIN KINASE DOMAIN-CONTAINING PROTEIN"/>
    <property type="match status" value="1"/>
</dbReference>
<evidence type="ECO:0000256" key="9">
    <source>
        <dbReference type="SAM" id="MobiDB-lite"/>
    </source>
</evidence>
<gene>
    <name evidence="12" type="ORF">M8C21_031525</name>
</gene>
<accession>A0AAD5CT05</accession>
<feature type="compositionally biased region" description="Polar residues" evidence="9">
    <location>
        <begin position="218"/>
        <end position="227"/>
    </location>
</feature>
<dbReference type="SUPFAM" id="SSF52058">
    <property type="entry name" value="L domain-like"/>
    <property type="match status" value="1"/>
</dbReference>
<feature type="region of interest" description="Disordered" evidence="9">
    <location>
        <begin position="355"/>
        <end position="388"/>
    </location>
</feature>
<dbReference type="GO" id="GO:0005524">
    <property type="term" value="F:ATP binding"/>
    <property type="evidence" value="ECO:0007669"/>
    <property type="project" value="InterPro"/>
</dbReference>
<dbReference type="SMART" id="SM00219">
    <property type="entry name" value="TyrKc"/>
    <property type="match status" value="1"/>
</dbReference>
<dbReference type="InterPro" id="IPR046959">
    <property type="entry name" value="PRK1-6/SRF4-like"/>
</dbReference>
<feature type="compositionally biased region" description="Low complexity" evidence="9">
    <location>
        <begin position="249"/>
        <end position="267"/>
    </location>
</feature>
<dbReference type="SUPFAM" id="SSF56112">
    <property type="entry name" value="Protein kinase-like (PK-like)"/>
    <property type="match status" value="1"/>
</dbReference>
<dbReference type="Pfam" id="PF00560">
    <property type="entry name" value="LRR_1"/>
    <property type="match status" value="1"/>
</dbReference>
<evidence type="ECO:0000256" key="1">
    <source>
        <dbReference type="ARBA" id="ARBA00004370"/>
    </source>
</evidence>
<feature type="domain" description="Protein kinase" evidence="11">
    <location>
        <begin position="400"/>
        <end position="581"/>
    </location>
</feature>
<dbReference type="GO" id="GO:0016020">
    <property type="term" value="C:membrane"/>
    <property type="evidence" value="ECO:0007669"/>
    <property type="project" value="UniProtKB-SubCell"/>
</dbReference>
<keyword evidence="7 10" id="KW-0472">Membrane</keyword>
<evidence type="ECO:0000256" key="7">
    <source>
        <dbReference type="ARBA" id="ARBA00023136"/>
    </source>
</evidence>
<feature type="non-terminal residue" evidence="12">
    <location>
        <position position="1"/>
    </location>
</feature>
<dbReference type="FunFam" id="3.80.10.10:FF:000062">
    <property type="entry name" value="protein STRUBBELIG-RECEPTOR FAMILY 3"/>
    <property type="match status" value="1"/>
</dbReference>
<evidence type="ECO:0000256" key="10">
    <source>
        <dbReference type="SAM" id="Phobius"/>
    </source>
</evidence>
<name>A0AAD5CT05_AMBAR</name>
<dbReference type="Proteomes" id="UP001206925">
    <property type="component" value="Unassembled WGS sequence"/>
</dbReference>
<evidence type="ECO:0000256" key="6">
    <source>
        <dbReference type="ARBA" id="ARBA00022989"/>
    </source>
</evidence>
<organism evidence="12 13">
    <name type="scientific">Ambrosia artemisiifolia</name>
    <name type="common">Common ragweed</name>
    <dbReference type="NCBI Taxonomy" id="4212"/>
    <lineage>
        <taxon>Eukaryota</taxon>
        <taxon>Viridiplantae</taxon>
        <taxon>Streptophyta</taxon>
        <taxon>Embryophyta</taxon>
        <taxon>Tracheophyta</taxon>
        <taxon>Spermatophyta</taxon>
        <taxon>Magnoliopsida</taxon>
        <taxon>eudicotyledons</taxon>
        <taxon>Gunneridae</taxon>
        <taxon>Pentapetalae</taxon>
        <taxon>asterids</taxon>
        <taxon>campanulids</taxon>
        <taxon>Asterales</taxon>
        <taxon>Asteraceae</taxon>
        <taxon>Asteroideae</taxon>
        <taxon>Heliantheae alliance</taxon>
        <taxon>Heliantheae</taxon>
        <taxon>Ambrosia</taxon>
    </lineage>
</organism>
<keyword evidence="3 10" id="KW-0812">Transmembrane</keyword>
<reference evidence="12" key="1">
    <citation type="submission" date="2022-06" db="EMBL/GenBank/DDBJ databases">
        <title>Uncovering the hologenomic basis of an extraordinary plant invasion.</title>
        <authorList>
            <person name="Bieker V.C."/>
            <person name="Martin M.D."/>
            <person name="Gilbert T."/>
            <person name="Hodgins K."/>
            <person name="Battlay P."/>
            <person name="Petersen B."/>
            <person name="Wilson J."/>
        </authorList>
    </citation>
    <scope>NUCLEOTIDE SEQUENCE</scope>
    <source>
        <strain evidence="12">AA19_3_7</strain>
        <tissue evidence="12">Leaf</tissue>
    </source>
</reference>
<keyword evidence="8" id="KW-0675">Receptor</keyword>
<dbReference type="EMBL" id="JAMZMK010007005">
    <property type="protein sequence ID" value="KAI7746299.1"/>
    <property type="molecule type" value="Genomic_DNA"/>
</dbReference>
<dbReference type="InterPro" id="IPR001245">
    <property type="entry name" value="Ser-Thr/Tyr_kinase_cat_dom"/>
</dbReference>
<feature type="region of interest" description="Disordered" evidence="9">
    <location>
        <begin position="217"/>
        <end position="280"/>
    </location>
</feature>
<proteinExistence type="predicted"/>
<dbReference type="PANTHER" id="PTHR48007">
    <property type="entry name" value="LEUCINE-RICH REPEAT RECEPTOR-LIKE PROTEIN KINASE PXC1"/>
    <property type="match status" value="1"/>
</dbReference>
<feature type="compositionally biased region" description="Pro residues" evidence="9">
    <location>
        <begin position="367"/>
        <end position="381"/>
    </location>
</feature>
<dbReference type="InterPro" id="IPR001611">
    <property type="entry name" value="Leu-rich_rpt"/>
</dbReference>
<evidence type="ECO:0000256" key="5">
    <source>
        <dbReference type="ARBA" id="ARBA00022737"/>
    </source>
</evidence>
<dbReference type="Gene3D" id="3.80.10.10">
    <property type="entry name" value="Ribonuclease Inhibitor"/>
    <property type="match status" value="1"/>
</dbReference>
<comment type="subcellular location">
    <subcellularLocation>
        <location evidence="1">Membrane</location>
    </subcellularLocation>
</comment>
<keyword evidence="6 10" id="KW-1133">Transmembrane helix</keyword>
<evidence type="ECO:0000313" key="12">
    <source>
        <dbReference type="EMBL" id="KAI7746299.1"/>
    </source>
</evidence>
<dbReference type="Gene3D" id="3.30.200.20">
    <property type="entry name" value="Phosphorylase Kinase, domain 1"/>
    <property type="match status" value="1"/>
</dbReference>
<evidence type="ECO:0000256" key="2">
    <source>
        <dbReference type="ARBA" id="ARBA00022614"/>
    </source>
</evidence>
<dbReference type="InterPro" id="IPR032675">
    <property type="entry name" value="LRR_dom_sf"/>
</dbReference>
<keyword evidence="4" id="KW-0732">Signal</keyword>
<keyword evidence="2" id="KW-0433">Leucine-rich repeat</keyword>
<dbReference type="AlphaFoldDB" id="A0AAD5CT05"/>
<dbReference type="Pfam" id="PF07714">
    <property type="entry name" value="PK_Tyr_Ser-Thr"/>
    <property type="match status" value="1"/>
</dbReference>
<dbReference type="PROSITE" id="PS50011">
    <property type="entry name" value="PROTEIN_KINASE_DOM"/>
    <property type="match status" value="1"/>
</dbReference>
<comment type="caution">
    <text evidence="12">The sequence shown here is derived from an EMBL/GenBank/DDBJ whole genome shotgun (WGS) entry which is preliminary data.</text>
</comment>
<keyword evidence="5" id="KW-0677">Repeat</keyword>